<dbReference type="PROSITE" id="PS50026">
    <property type="entry name" value="EGF_3"/>
    <property type="match status" value="4"/>
</dbReference>
<feature type="domain" description="Nidogen G2 beta-barrel" evidence="18">
    <location>
        <begin position="396"/>
        <end position="628"/>
    </location>
</feature>
<protein>
    <submittedName>
        <fullName evidence="21">Uncharacterized protein</fullName>
    </submittedName>
</protein>
<comment type="subcellular location">
    <subcellularLocation>
        <location evidence="1">Secreted</location>
        <location evidence="1">Extracellular space</location>
        <location evidence="1">Extracellular matrix</location>
        <location evidence="1">Basement membrane</location>
    </subcellularLocation>
</comment>
<dbReference type="InterPro" id="IPR009017">
    <property type="entry name" value="GFP"/>
</dbReference>
<dbReference type="Gene3D" id="4.10.800.10">
    <property type="entry name" value="Thyroglobulin type-1"/>
    <property type="match status" value="1"/>
</dbReference>
<dbReference type="FunFam" id="2.10.25.10:FF:000038">
    <property type="entry name" value="Fibrillin 2"/>
    <property type="match status" value="1"/>
</dbReference>
<dbReference type="PROSITE" id="PS01187">
    <property type="entry name" value="EGF_CA"/>
    <property type="match status" value="1"/>
</dbReference>
<dbReference type="CDD" id="cd00255">
    <property type="entry name" value="nidG2"/>
    <property type="match status" value="1"/>
</dbReference>
<dbReference type="SUPFAM" id="SSF57184">
    <property type="entry name" value="Growth factor receptor domain"/>
    <property type="match status" value="2"/>
</dbReference>
<evidence type="ECO:0000259" key="17">
    <source>
        <dbReference type="PROSITE" id="PS50026"/>
    </source>
</evidence>
<dbReference type="InterPro" id="IPR000152">
    <property type="entry name" value="EGF-type_Asp/Asn_hydroxyl_site"/>
</dbReference>
<dbReference type="GO" id="GO:0005886">
    <property type="term" value="C:plasma membrane"/>
    <property type="evidence" value="ECO:0007669"/>
    <property type="project" value="TreeGrafter"/>
</dbReference>
<evidence type="ECO:0000313" key="22">
    <source>
        <dbReference type="Proteomes" id="UP000261620"/>
    </source>
</evidence>
<evidence type="ECO:0000256" key="14">
    <source>
        <dbReference type="PROSITE-ProRule" id="PRU00500"/>
    </source>
</evidence>
<dbReference type="PROSITE" id="PS00010">
    <property type="entry name" value="ASX_HYDROXYL"/>
    <property type="match status" value="3"/>
</dbReference>
<dbReference type="FunFam" id="4.10.800.10:FF:000001">
    <property type="entry name" value="Testican-3 isoform 2"/>
    <property type="match status" value="1"/>
</dbReference>
<reference evidence="21" key="1">
    <citation type="submission" date="2025-08" db="UniProtKB">
        <authorList>
            <consortium name="Ensembl"/>
        </authorList>
    </citation>
    <scope>IDENTIFICATION</scope>
</reference>
<accession>A0A3Q3WR01</accession>
<dbReference type="Pfam" id="PF07474">
    <property type="entry name" value="G2F"/>
    <property type="match status" value="1"/>
</dbReference>
<dbReference type="GO" id="GO:0007160">
    <property type="term" value="P:cell-matrix adhesion"/>
    <property type="evidence" value="ECO:0007669"/>
    <property type="project" value="InterPro"/>
</dbReference>
<comment type="caution">
    <text evidence="12">Lacks conserved residue(s) required for the propagation of feature annotation.</text>
</comment>
<dbReference type="PROSITE" id="PS01186">
    <property type="entry name" value="EGF_2"/>
    <property type="match status" value="4"/>
</dbReference>
<dbReference type="STRING" id="94237.ENSMMOP00000011489"/>
<dbReference type="InterPro" id="IPR000033">
    <property type="entry name" value="LDLR_classB_rpt"/>
</dbReference>
<feature type="repeat" description="LDL-receptor class B" evidence="13">
    <location>
        <begin position="947"/>
        <end position="989"/>
    </location>
</feature>
<dbReference type="PROSITE" id="PS00484">
    <property type="entry name" value="THYROGLOBULIN_1_1"/>
    <property type="match status" value="1"/>
</dbReference>
<dbReference type="InterPro" id="IPR024731">
    <property type="entry name" value="NELL2-like_EGF"/>
</dbReference>
<evidence type="ECO:0000256" key="16">
    <source>
        <dbReference type="SAM" id="SignalP"/>
    </source>
</evidence>
<dbReference type="OMA" id="PGTGNQF"/>
<dbReference type="InterPro" id="IPR011042">
    <property type="entry name" value="6-blade_b-propeller_TolB-like"/>
</dbReference>
<evidence type="ECO:0000256" key="3">
    <source>
        <dbReference type="ARBA" id="ARBA00022530"/>
    </source>
</evidence>
<dbReference type="GO" id="GO:0005509">
    <property type="term" value="F:calcium ion binding"/>
    <property type="evidence" value="ECO:0007669"/>
    <property type="project" value="InterPro"/>
</dbReference>
<dbReference type="InterPro" id="IPR036857">
    <property type="entry name" value="Thyroglobulin_1_sf"/>
</dbReference>
<feature type="signal peptide" evidence="16">
    <location>
        <begin position="1"/>
        <end position="23"/>
    </location>
</feature>
<dbReference type="PANTHER" id="PTHR46513">
    <property type="entry name" value="VITELLOGENIN RECEPTOR-LIKE PROTEIN-RELATED-RELATED"/>
    <property type="match status" value="1"/>
</dbReference>
<dbReference type="GO" id="GO:0030855">
    <property type="term" value="P:epithelial cell differentiation"/>
    <property type="evidence" value="ECO:0007669"/>
    <property type="project" value="UniProtKB-ARBA"/>
</dbReference>
<dbReference type="PROSITE" id="PS51120">
    <property type="entry name" value="LDLRB"/>
    <property type="match status" value="3"/>
</dbReference>
<evidence type="ECO:0000256" key="5">
    <source>
        <dbReference type="ARBA" id="ARBA00022729"/>
    </source>
</evidence>
<dbReference type="InterPro" id="IPR000716">
    <property type="entry name" value="Thyroglobulin_1"/>
</dbReference>
<keyword evidence="22" id="KW-1185">Reference proteome</keyword>
<keyword evidence="3" id="KW-0272">Extracellular matrix</keyword>
<dbReference type="PANTHER" id="PTHR46513:SF6">
    <property type="entry name" value="NIDOGEN-1"/>
    <property type="match status" value="1"/>
</dbReference>
<keyword evidence="8" id="KW-0084">Basement membrane</keyword>
<dbReference type="GO" id="GO:0005604">
    <property type="term" value="C:basement membrane"/>
    <property type="evidence" value="ECO:0007669"/>
    <property type="project" value="UniProtKB-SubCell"/>
</dbReference>
<name>A0A3Q3WR01_MOLML</name>
<keyword evidence="2" id="KW-0964">Secreted</keyword>
<feature type="region of interest" description="Disordered" evidence="15">
    <location>
        <begin position="280"/>
        <end position="303"/>
    </location>
</feature>
<evidence type="ECO:0000256" key="11">
    <source>
        <dbReference type="ARBA" id="ARBA00023180"/>
    </source>
</evidence>
<dbReference type="Pfam" id="PF06119">
    <property type="entry name" value="NIDO"/>
    <property type="match status" value="1"/>
</dbReference>
<dbReference type="CDD" id="cd00191">
    <property type="entry name" value="TY"/>
    <property type="match status" value="1"/>
</dbReference>
<dbReference type="InterPro" id="IPR018097">
    <property type="entry name" value="EGF_Ca-bd_CS"/>
</dbReference>
<evidence type="ECO:0000256" key="10">
    <source>
        <dbReference type="ARBA" id="ARBA00023157"/>
    </source>
</evidence>
<keyword evidence="10 14" id="KW-1015">Disulfide bond</keyword>
<dbReference type="GO" id="GO:0042813">
    <property type="term" value="F:Wnt receptor activity"/>
    <property type="evidence" value="ECO:0007669"/>
    <property type="project" value="TreeGrafter"/>
</dbReference>
<evidence type="ECO:0000256" key="13">
    <source>
        <dbReference type="PROSITE-ProRule" id="PRU00461"/>
    </source>
</evidence>
<dbReference type="Proteomes" id="UP000261620">
    <property type="component" value="Unplaced"/>
</dbReference>
<keyword evidence="4 12" id="KW-0245">EGF-like domain</keyword>
<dbReference type="CDD" id="cd00054">
    <property type="entry name" value="EGF_CA"/>
    <property type="match status" value="2"/>
</dbReference>
<feature type="domain" description="EGF-like" evidence="17">
    <location>
        <begin position="669"/>
        <end position="711"/>
    </location>
</feature>
<dbReference type="GO" id="GO:0017147">
    <property type="term" value="F:Wnt-protein binding"/>
    <property type="evidence" value="ECO:0007669"/>
    <property type="project" value="TreeGrafter"/>
</dbReference>
<feature type="chain" id="PRO_5018665995" evidence="16">
    <location>
        <begin position="24"/>
        <end position="1207"/>
    </location>
</feature>
<dbReference type="SMART" id="SM00179">
    <property type="entry name" value="EGF_CA"/>
    <property type="match status" value="4"/>
</dbReference>
<dbReference type="Pfam" id="PF07645">
    <property type="entry name" value="EGF_CA"/>
    <property type="match status" value="1"/>
</dbReference>
<dbReference type="Pfam" id="PF00086">
    <property type="entry name" value="Thyroglobulin_1"/>
    <property type="match status" value="1"/>
</dbReference>
<dbReference type="PROSITE" id="PS50993">
    <property type="entry name" value="NIDOGEN_G2"/>
    <property type="match status" value="1"/>
</dbReference>
<dbReference type="InterPro" id="IPR003886">
    <property type="entry name" value="NIDO_dom"/>
</dbReference>
<evidence type="ECO:0000259" key="18">
    <source>
        <dbReference type="PROSITE" id="PS50993"/>
    </source>
</evidence>
<feature type="domain" description="EGF-like" evidence="17">
    <location>
        <begin position="760"/>
        <end position="796"/>
    </location>
</feature>
<dbReference type="InterPro" id="IPR001881">
    <property type="entry name" value="EGF-like_Ca-bd_dom"/>
</dbReference>
<feature type="domain" description="EGF-like" evidence="17">
    <location>
        <begin position="627"/>
        <end position="668"/>
    </location>
</feature>
<dbReference type="SMART" id="SM00539">
    <property type="entry name" value="NIDO"/>
    <property type="match status" value="1"/>
</dbReference>
<keyword evidence="9" id="KW-0130">Cell adhesion</keyword>
<dbReference type="FunFam" id="2.10.25.10:FF:000017">
    <property type="entry name" value="latent-transforming growth factor beta-binding protein 4 isoform X1"/>
    <property type="match status" value="1"/>
</dbReference>
<dbReference type="AlphaFoldDB" id="A0A3Q3WR01"/>
<feature type="domain" description="EGF-like" evidence="17">
    <location>
        <begin position="716"/>
        <end position="759"/>
    </location>
</feature>
<dbReference type="FunFam" id="2.120.10.30:FF:000030">
    <property type="entry name" value="Nidogen 1"/>
    <property type="match status" value="1"/>
</dbReference>
<evidence type="ECO:0000256" key="2">
    <source>
        <dbReference type="ARBA" id="ARBA00022525"/>
    </source>
</evidence>
<dbReference type="Pfam" id="PF12947">
    <property type="entry name" value="EGF_3"/>
    <property type="match status" value="3"/>
</dbReference>
<dbReference type="SMART" id="SM00181">
    <property type="entry name" value="EGF"/>
    <property type="match status" value="6"/>
</dbReference>
<evidence type="ECO:0000256" key="1">
    <source>
        <dbReference type="ARBA" id="ARBA00004302"/>
    </source>
</evidence>
<dbReference type="InterPro" id="IPR050778">
    <property type="entry name" value="Cueball_EGF_LRP_Nidogen"/>
</dbReference>
<feature type="domain" description="Thyroglobulin type-1" evidence="19">
    <location>
        <begin position="803"/>
        <end position="876"/>
    </location>
</feature>
<dbReference type="Ensembl" id="ENSMMOT00000011686.1">
    <property type="protein sequence ID" value="ENSMMOP00000011489.1"/>
    <property type="gene ID" value="ENSMMOG00000008838.1"/>
</dbReference>
<dbReference type="Pfam" id="PF00058">
    <property type="entry name" value="Ldl_recept_b"/>
    <property type="match status" value="3"/>
</dbReference>
<keyword evidence="5 16" id="KW-0732">Signal</keyword>
<dbReference type="SMART" id="SM00135">
    <property type="entry name" value="LY"/>
    <property type="match status" value="5"/>
</dbReference>
<dbReference type="PROSITE" id="PS51162">
    <property type="entry name" value="THYROGLOBULIN_1_2"/>
    <property type="match status" value="1"/>
</dbReference>
<dbReference type="GO" id="GO:0060070">
    <property type="term" value="P:canonical Wnt signaling pathway"/>
    <property type="evidence" value="ECO:0007669"/>
    <property type="project" value="TreeGrafter"/>
</dbReference>
<dbReference type="CDD" id="cd00053">
    <property type="entry name" value="EGF"/>
    <property type="match status" value="1"/>
</dbReference>
<evidence type="ECO:0000256" key="8">
    <source>
        <dbReference type="ARBA" id="ARBA00022869"/>
    </source>
</evidence>
<evidence type="ECO:0000259" key="19">
    <source>
        <dbReference type="PROSITE" id="PS51162"/>
    </source>
</evidence>
<feature type="repeat" description="LDL-receptor class B" evidence="13">
    <location>
        <begin position="1033"/>
        <end position="1077"/>
    </location>
</feature>
<evidence type="ECO:0000256" key="9">
    <source>
        <dbReference type="ARBA" id="ARBA00022889"/>
    </source>
</evidence>
<dbReference type="SMART" id="SM00211">
    <property type="entry name" value="TY"/>
    <property type="match status" value="1"/>
</dbReference>
<keyword evidence="6" id="KW-0677">Repeat</keyword>
<dbReference type="SUPFAM" id="SSF54511">
    <property type="entry name" value="GFP-like"/>
    <property type="match status" value="1"/>
</dbReference>
<dbReference type="Gene3D" id="2.10.25.10">
    <property type="entry name" value="Laminin"/>
    <property type="match status" value="5"/>
</dbReference>
<dbReference type="Gene3D" id="2.120.10.30">
    <property type="entry name" value="TolB, C-terminal domain"/>
    <property type="match status" value="1"/>
</dbReference>
<dbReference type="PROSITE" id="PS51220">
    <property type="entry name" value="NIDO"/>
    <property type="match status" value="1"/>
</dbReference>
<evidence type="ECO:0000256" key="4">
    <source>
        <dbReference type="ARBA" id="ARBA00022536"/>
    </source>
</evidence>
<proteinExistence type="predicted"/>
<evidence type="ECO:0000256" key="12">
    <source>
        <dbReference type="PROSITE-ProRule" id="PRU00076"/>
    </source>
</evidence>
<evidence type="ECO:0000256" key="6">
    <source>
        <dbReference type="ARBA" id="ARBA00022737"/>
    </source>
</evidence>
<organism evidence="21 22">
    <name type="scientific">Mola mola</name>
    <name type="common">Ocean sunfish</name>
    <name type="synonym">Tetraodon mola</name>
    <dbReference type="NCBI Taxonomy" id="94237"/>
    <lineage>
        <taxon>Eukaryota</taxon>
        <taxon>Metazoa</taxon>
        <taxon>Chordata</taxon>
        <taxon>Craniata</taxon>
        <taxon>Vertebrata</taxon>
        <taxon>Euteleostomi</taxon>
        <taxon>Actinopterygii</taxon>
        <taxon>Neopterygii</taxon>
        <taxon>Teleostei</taxon>
        <taxon>Neoteleostei</taxon>
        <taxon>Acanthomorphata</taxon>
        <taxon>Eupercaria</taxon>
        <taxon>Tetraodontiformes</taxon>
        <taxon>Molidae</taxon>
        <taxon>Mola</taxon>
    </lineage>
</organism>
<evidence type="ECO:0000259" key="20">
    <source>
        <dbReference type="PROSITE" id="PS51220"/>
    </source>
</evidence>
<reference evidence="21" key="2">
    <citation type="submission" date="2025-09" db="UniProtKB">
        <authorList>
            <consortium name="Ensembl"/>
        </authorList>
    </citation>
    <scope>IDENTIFICATION</scope>
</reference>
<feature type="disulfide bond" evidence="14">
    <location>
        <begin position="846"/>
        <end position="853"/>
    </location>
</feature>
<dbReference type="InterPro" id="IPR049883">
    <property type="entry name" value="NOTCH1_EGF-like"/>
</dbReference>
<dbReference type="SMART" id="SM00682">
    <property type="entry name" value="G2F"/>
    <property type="match status" value="1"/>
</dbReference>
<dbReference type="SUPFAM" id="SSF57610">
    <property type="entry name" value="Thyroglobulin type-1 domain"/>
    <property type="match status" value="1"/>
</dbReference>
<evidence type="ECO:0000313" key="21">
    <source>
        <dbReference type="Ensembl" id="ENSMMOP00000011489.1"/>
    </source>
</evidence>
<feature type="domain" description="NIDO" evidence="20">
    <location>
        <begin position="99"/>
        <end position="262"/>
    </location>
</feature>
<dbReference type="Gene3D" id="2.40.155.10">
    <property type="entry name" value="Green fluorescent protein"/>
    <property type="match status" value="1"/>
</dbReference>
<feature type="repeat" description="LDL-receptor class B" evidence="13">
    <location>
        <begin position="990"/>
        <end position="1032"/>
    </location>
</feature>
<keyword evidence="11" id="KW-0325">Glycoprotein</keyword>
<dbReference type="InterPro" id="IPR000742">
    <property type="entry name" value="EGF"/>
</dbReference>
<dbReference type="InterPro" id="IPR009030">
    <property type="entry name" value="Growth_fac_rcpt_cys_sf"/>
</dbReference>
<evidence type="ECO:0000256" key="7">
    <source>
        <dbReference type="ARBA" id="ARBA00022837"/>
    </source>
</evidence>
<keyword evidence="7" id="KW-0106">Calcium</keyword>
<dbReference type="SUPFAM" id="SSF63825">
    <property type="entry name" value="YWTD domain"/>
    <property type="match status" value="1"/>
</dbReference>
<dbReference type="InterPro" id="IPR006605">
    <property type="entry name" value="G2_nidogen/fibulin_G2F"/>
</dbReference>
<evidence type="ECO:0000256" key="15">
    <source>
        <dbReference type="SAM" id="MobiDB-lite"/>
    </source>
</evidence>
<sequence length="1207" mass="132096">MGWQQQGWLFCATFLGLVASVRSVTRGELFPFGPSAGDELLAAGNDQTRRLELDKPVLFYDGTFDSIFINTNGFVATAEPTSESTYLGSMPPKFGMIAALQGNLDTSDGVGKVFYRQDSSPSVLRRAAKLINGAFPEDAQVSPIHAVVVTWVDVATHEPQTRGDGIDKKRNTFQLVIASLEVASYAIVLYARDGIQFSSTPVEDRSEIMHAGFSKGLVRGFLFSRQGQYYRTTTDDEVSIRALAEETNSGLQGVWVYEIGTSPYFSNVAPGEVPELPTEATLQGVPEDPEEATDDPRNPVYTDGQQVEYPTYDSEGEQIQVNPVQYQPHQPGNSEVVVVDDTDINIDVFSYKLGTCANNRNKCSQFADCRDYSSGYCCHCRPGFYGNGIHCVAEGKPQRTNGKVHGKVHVGNSPSPVDFTSNDLHSYVVVNDGRSYVAISDIPNTLGPSLQPLTTLGGVIGWAFALEQPGSKNGFSVIGGEFTRQAEVTFLPGNEKVTIRQEFKGIDDHDHLVMSTTLDGRVPEVPYGSTVQVEPYSEIYQYSNNLITSSSTRNYVVSLPDGSTDTRTYQWRQTITFQSCQHGESLKDMKPTQMLSVDQVFVMYDKNDILRFAMTNKIGDINGGQPEENPCFTGRHGCDTNAICRPGEETKFTCECASGFNGDGRTCYDIDECRESPQICGSHAICNNQPGTFRCECEDGYRFGSDGQTCTAVTRTANACEEGTHTCDIPERAQCSYTGGSSYICFCLPGFTGDGSVCQDIDECRPGRCHQEAVCYNTQGSFTCQCRPGFYGDGFSCSPERTKTQCEKHRDSLLGATEAGQRSPRLPVGRYVPTCDENGAYEPVQCHGSTGQCWCVDRNGQEVPGTRSGPGSRPMCVDHGGVPQPVGPTPRPDVHPLPPGTHLLFAQSGRIEHVPLEGYSMKKDDAKTVLHLPEKVIIGVAYDCVEKMVYWTEITSPSISKASIEGGEPISVIKSDLDSPEGIAIDHLGRTVFWTDSTKDRIEVASLDGSQRRIIVDSDLVNPRAIITDPPNGNLYWTDWNRDAPKIETSYMDGSNRRVLVKDNLGLPNGLTYDSQSSLLCWADAGTHMMECMQPARGDRRKVTEGIQYPFGITSFGKNIYYTDWRRDAVVAVDRNAGQESDQFQPLKRTKLYGIATAYAQCPSGQNYCAVNNGGCTHLCLATPAGRSCRCPNNAGVVGCVERDGGY</sequence>